<dbReference type="Gene3D" id="2.130.10.10">
    <property type="entry name" value="YVTN repeat-like/Quinoprotein amine dehydrogenase"/>
    <property type="match status" value="1"/>
</dbReference>
<evidence type="ECO:0000256" key="5">
    <source>
        <dbReference type="PROSITE-ProRule" id="PRU00221"/>
    </source>
</evidence>
<keyword evidence="5" id="KW-0853">WD repeat</keyword>
<feature type="domain" description="PH" evidence="7">
    <location>
        <begin position="883"/>
        <end position="1004"/>
    </location>
</feature>
<dbReference type="SUPFAM" id="SSF55753">
    <property type="entry name" value="Actin depolymerizing proteins"/>
    <property type="match status" value="4"/>
</dbReference>
<dbReference type="PANTHER" id="PTHR11977">
    <property type="entry name" value="VILLIN"/>
    <property type="match status" value="1"/>
</dbReference>
<dbReference type="InterPro" id="IPR029006">
    <property type="entry name" value="ADF-H/Gelsolin-like_dom_sf"/>
</dbReference>
<keyword evidence="10" id="KW-1185">Reference proteome</keyword>
<dbReference type="EMBL" id="JADGIZ020000009">
    <property type="protein sequence ID" value="KAL2917780.1"/>
    <property type="molecule type" value="Genomic_DNA"/>
</dbReference>
<dbReference type="CDD" id="cd00821">
    <property type="entry name" value="PH"/>
    <property type="match status" value="1"/>
</dbReference>
<dbReference type="InterPro" id="IPR001849">
    <property type="entry name" value="PH_domain"/>
</dbReference>
<dbReference type="InterPro" id="IPR007122">
    <property type="entry name" value="Villin/Gelsolin"/>
</dbReference>
<evidence type="ECO:0000259" key="8">
    <source>
        <dbReference type="PROSITE" id="PS51089"/>
    </source>
</evidence>
<dbReference type="SUPFAM" id="SSF47050">
    <property type="entry name" value="VHP, Villin headpiece domain"/>
    <property type="match status" value="1"/>
</dbReference>
<dbReference type="Gene3D" id="2.30.29.30">
    <property type="entry name" value="Pleckstrin-homology domain (PH domain)/Phosphotyrosine-binding domain (PTB)"/>
    <property type="match status" value="2"/>
</dbReference>
<keyword evidence="4" id="KW-0009">Actin-binding</keyword>
<evidence type="ECO:0000259" key="7">
    <source>
        <dbReference type="PROSITE" id="PS50003"/>
    </source>
</evidence>
<dbReference type="Pfam" id="PF00626">
    <property type="entry name" value="Gelsolin"/>
    <property type="match status" value="2"/>
</dbReference>
<dbReference type="SMART" id="SM00153">
    <property type="entry name" value="VHP"/>
    <property type="match status" value="1"/>
</dbReference>
<feature type="repeat" description="WD" evidence="5">
    <location>
        <begin position="328"/>
        <end position="370"/>
    </location>
</feature>
<dbReference type="SMART" id="SM01167">
    <property type="entry name" value="DUF1900"/>
    <property type="match status" value="1"/>
</dbReference>
<dbReference type="InterPro" id="IPR001680">
    <property type="entry name" value="WD40_rpt"/>
</dbReference>
<feature type="domain" description="HP" evidence="8">
    <location>
        <begin position="1810"/>
        <end position="1873"/>
    </location>
</feature>
<evidence type="ECO:0000256" key="1">
    <source>
        <dbReference type="ARBA" id="ARBA00008418"/>
    </source>
</evidence>
<keyword evidence="2" id="KW-0117">Actin capping</keyword>
<dbReference type="InterPro" id="IPR015943">
    <property type="entry name" value="WD40/YVTN_repeat-like_dom_sf"/>
</dbReference>
<dbReference type="Gene3D" id="1.10.950.10">
    <property type="entry name" value="Villin headpiece domain"/>
    <property type="match status" value="1"/>
</dbReference>
<name>A0ABR4NE10_9FUNG</name>
<organism evidence="9 10">
    <name type="scientific">Polyrhizophydium stewartii</name>
    <dbReference type="NCBI Taxonomy" id="2732419"/>
    <lineage>
        <taxon>Eukaryota</taxon>
        <taxon>Fungi</taxon>
        <taxon>Fungi incertae sedis</taxon>
        <taxon>Chytridiomycota</taxon>
        <taxon>Chytridiomycota incertae sedis</taxon>
        <taxon>Chytridiomycetes</taxon>
        <taxon>Rhizophydiales</taxon>
        <taxon>Rhizophydiales incertae sedis</taxon>
        <taxon>Polyrhizophydium</taxon>
    </lineage>
</organism>
<accession>A0ABR4NE10</accession>
<dbReference type="SMART" id="SM00320">
    <property type="entry name" value="WD40"/>
    <property type="match status" value="4"/>
</dbReference>
<dbReference type="PRINTS" id="PR00597">
    <property type="entry name" value="GELSOLIN"/>
</dbReference>
<dbReference type="Pfam" id="PF02209">
    <property type="entry name" value="VHP"/>
    <property type="match status" value="1"/>
</dbReference>
<dbReference type="SMART" id="SM00233">
    <property type="entry name" value="PH"/>
    <property type="match status" value="3"/>
</dbReference>
<dbReference type="InterPro" id="IPR011993">
    <property type="entry name" value="PH-like_dom_sf"/>
</dbReference>
<dbReference type="PROSITE" id="PS50294">
    <property type="entry name" value="WD_REPEATS_REGION"/>
    <property type="match status" value="1"/>
</dbReference>
<dbReference type="Proteomes" id="UP001527925">
    <property type="component" value="Unassembled WGS sequence"/>
</dbReference>
<evidence type="ECO:0000256" key="6">
    <source>
        <dbReference type="SAM" id="MobiDB-lite"/>
    </source>
</evidence>
<feature type="region of interest" description="Disordered" evidence="6">
    <location>
        <begin position="623"/>
        <end position="687"/>
    </location>
</feature>
<dbReference type="PANTHER" id="PTHR11977:SF51">
    <property type="entry name" value="PROTEIN FLIGHTLESS-1 HOMOLOG"/>
    <property type="match status" value="1"/>
</dbReference>
<reference evidence="9 10" key="1">
    <citation type="submission" date="2023-09" db="EMBL/GenBank/DDBJ databases">
        <title>Pangenome analysis of Batrachochytrium dendrobatidis and related Chytrids.</title>
        <authorList>
            <person name="Yacoub M.N."/>
            <person name="Stajich J.E."/>
            <person name="James T.Y."/>
        </authorList>
    </citation>
    <scope>NUCLEOTIDE SEQUENCE [LARGE SCALE GENOMIC DNA]</scope>
    <source>
        <strain evidence="9 10">JEL0888</strain>
    </source>
</reference>
<dbReference type="InterPro" id="IPR007123">
    <property type="entry name" value="Gelsolin-like_dom"/>
</dbReference>
<evidence type="ECO:0000256" key="3">
    <source>
        <dbReference type="ARBA" id="ARBA00022737"/>
    </source>
</evidence>
<comment type="caution">
    <text evidence="9">The sequence shown here is derived from an EMBL/GenBank/DDBJ whole genome shotgun (WGS) entry which is preliminary data.</text>
</comment>
<dbReference type="InterPro" id="IPR036322">
    <property type="entry name" value="WD40_repeat_dom_sf"/>
</dbReference>
<dbReference type="InterPro" id="IPR003128">
    <property type="entry name" value="Villin_headpiece"/>
</dbReference>
<dbReference type="SUPFAM" id="SSF50978">
    <property type="entry name" value="WD40 repeat-like"/>
    <property type="match status" value="1"/>
</dbReference>
<feature type="compositionally biased region" description="Low complexity" evidence="6">
    <location>
        <begin position="664"/>
        <end position="679"/>
    </location>
</feature>
<keyword evidence="3" id="KW-0677">Repeat</keyword>
<dbReference type="InterPro" id="IPR036180">
    <property type="entry name" value="Gelsolin-like_dom_sf"/>
</dbReference>
<dbReference type="Pfam" id="PF00400">
    <property type="entry name" value="WD40"/>
    <property type="match status" value="1"/>
</dbReference>
<dbReference type="PROSITE" id="PS50082">
    <property type="entry name" value="WD_REPEATS_2"/>
    <property type="match status" value="1"/>
</dbReference>
<protein>
    <submittedName>
        <fullName evidence="9">Uncharacterized protein</fullName>
    </submittedName>
</protein>
<dbReference type="Pfam" id="PF00169">
    <property type="entry name" value="PH"/>
    <property type="match status" value="1"/>
</dbReference>
<dbReference type="PROSITE" id="PS51089">
    <property type="entry name" value="HP"/>
    <property type="match status" value="1"/>
</dbReference>
<sequence length="1873" mass="201730">MGHKLSRLFCDEHTSFGATLLRLSPQDIVEFHDMCNRANLASLAPDESNRFMLARLQFESLILNLRLSEQHTRVLRNLFTSLAAVAARVHAAAAMRNAAAGGEQVAGAAAIAQAPGPFLDPTQAVDLRLLCACMAAFVAVPLSDRLALAFEISTRGGCNMTPDDLHIVVLAVIETVAALWDEVVVGSKTADHHTDEDQKAVLDAWFRNAFSATTGKALYTSVRTDPVATTKIKANEKYIAIPGVNATSVGILPVPQSLSDEPVKMEQHAPYLLAHGKQIQDMTFAPSEPSIIATSTRSDTLIRIWSLPHELPRAQVPPTETDVASVFLAGHEKRVELLRFHPSCPGILASCASDATIRLWSVETFEDRISLTCPAETTAQSLAFDYEGDLVVAGMSDAMLHVYDPRASTDPQLSVFSDHAPAKGCRVAWMAPDTLIASIGFAKTGGDRCVHVWDTRAFDEPVQTLALAGSGVGLLAPFWDPALPLLYLAAKGEGVRVLELDQGSLRLAATAKVEKQAVAMDLLPKSVCDAKKCEIARFIRLGTDSAIEMTSIFVPRVNAEAIFQEDLFPLVCAVNKDANAAQWFDASESIQPWMVDMAGVPAHKASADAEPLAAVAAAADQPAAGATGLAPPKQHAHARNRSPSLRRTGTMRGGRAGGHHTREGSSASGRGSSTARGAGIPSSGSLSQSMDLLGISEEPPLLEGVLGLERRGWFGSVWEPVYVAARQRKLYLAADKNPDSPMRYLRFAAMSGTTPFAVSPADDSGLQIDVQGQAPHRFKAASKDERDRWVAVIQQHIAFEAPPSLSASAEVLGTADADQRGSGSSLALPTTGATGLTRGKSIKLAAQRMGVNPDAMAATHGSGQTAAPGAPGPQPNRRAPAQTALLMGSLLQYTSPTPRAPPAWVPRLGVLDLDGTLHMFQDDVKAFAQGSAPLESLNLATATSVRLAADEPLASAVASPSHTTVISARPTTFHINTPNRANHFCARNAKDAADWILQIIRVVKERGFMPAAETIDADVVEGPVELVPTVPVATSPGAAAAMAALPFKAPPRGAYWLSIIDGALFYFSGKLATTPVCVVPSAHVSGFADLAAAQPDLGEPETQGFVVKLTDGMGEWVHKVETGIEHTAWMQALARMRREHYNVLGRIGIASYDALLREMAAAASKDAQDPGAHANELVTHIDANKLAKGEQQTLIALHGRVRLTVTTVAPTWTSLRNNSAFVLDVGSSVFHWGGPNASRVCRAQALDVASRIRKARSNRPALVLVEPDDAEVCRAFFGNLGAGDPSHHVRREQPDCESDAEIAAMAMQRLFVAHTSPSAAATAGSVRVQSLVRLVYEGAAPSKTLLPTPDGVCIVQGRSEVLVWHGKQAHSDVKALAAFVAQRLAAQMAVQSDLFITMHTETEGLESVLFKEKFCDYEGSIPISMRIDDVEGHIARHVVQKPIDVAALHTPAPPIAYEMFDTDASGTWTHFRIKQFSREPVSRDLAGQLFRGESYVLVYVYRPPMSGVDKCVSYFWQGSASTITEKGTSALMTVELSQQSGLEVTQVRVVEGKEPLHLIMILGGVAIRLGTSPPRTPTTSGILVFDVRQCYAGKSKPVEVDPRETCFNVNHALVILTATHSVVWIGRHSTEPEQASARETAQRFGAPGCPLVQVRDGADAIPSHIAEQLGGLGVALPQAQQQHWPTRTVPKLFSCSGASGSVEVAHVPAFTQEDLDGTMVMILDAVSHVFVWFGGSARPSEKLVALETAVEYINTSTTHDKKRTIQAVTFQGVEPPEFTRHFHGWTRAKIPKEKASMSPRSRPLADVLKEFKKETYPIDVLLSDRVPEHLDRTKLEMYLSEDDFESIFRMRRDEYMAMQQWKRDKIRKEVGFF</sequence>
<dbReference type="InterPro" id="IPR036886">
    <property type="entry name" value="Villin_headpiece_dom_sf"/>
</dbReference>
<gene>
    <name evidence="9" type="ORF">HK105_202653</name>
</gene>
<evidence type="ECO:0000256" key="2">
    <source>
        <dbReference type="ARBA" id="ARBA00022467"/>
    </source>
</evidence>
<evidence type="ECO:0000313" key="10">
    <source>
        <dbReference type="Proteomes" id="UP001527925"/>
    </source>
</evidence>
<dbReference type="PROSITE" id="PS50003">
    <property type="entry name" value="PH_DOMAIN"/>
    <property type="match status" value="1"/>
</dbReference>
<evidence type="ECO:0000256" key="4">
    <source>
        <dbReference type="ARBA" id="ARBA00023203"/>
    </source>
</evidence>
<proteinExistence type="inferred from homology"/>
<comment type="similarity">
    <text evidence="1">Belongs to the villin/gelsolin family.</text>
</comment>
<feature type="region of interest" description="Disordered" evidence="6">
    <location>
        <begin position="857"/>
        <end position="877"/>
    </location>
</feature>
<dbReference type="SMART" id="SM00262">
    <property type="entry name" value="GEL"/>
    <property type="match status" value="4"/>
</dbReference>
<evidence type="ECO:0000313" key="9">
    <source>
        <dbReference type="EMBL" id="KAL2917780.1"/>
    </source>
</evidence>
<dbReference type="SUPFAM" id="SSF82754">
    <property type="entry name" value="C-terminal, gelsolin-like domain of Sec23/24"/>
    <property type="match status" value="1"/>
</dbReference>
<dbReference type="Gene3D" id="3.40.20.10">
    <property type="entry name" value="Severin"/>
    <property type="match status" value="5"/>
</dbReference>
<dbReference type="SUPFAM" id="SSF50729">
    <property type="entry name" value="PH domain-like"/>
    <property type="match status" value="2"/>
</dbReference>